<dbReference type="InterPro" id="IPR005143">
    <property type="entry name" value="TF_LuxR_autoind-bd_dom"/>
</dbReference>
<dbReference type="AlphaFoldDB" id="A0A2R8ALS1"/>
<gene>
    <name evidence="5" type="primary">vjbR</name>
    <name evidence="5" type="ORF">ALP8811_01968</name>
</gene>
<dbReference type="InterPro" id="IPR000792">
    <property type="entry name" value="Tscrpt_reg_LuxR_C"/>
</dbReference>
<keyword evidence="1" id="KW-0805">Transcription regulation</keyword>
<dbReference type="Gene3D" id="1.10.10.10">
    <property type="entry name" value="Winged helix-like DNA-binding domain superfamily/Winged helix DNA-binding domain"/>
    <property type="match status" value="1"/>
</dbReference>
<dbReference type="GO" id="GO:0003677">
    <property type="term" value="F:DNA binding"/>
    <property type="evidence" value="ECO:0007669"/>
    <property type="project" value="UniProtKB-KW"/>
</dbReference>
<reference evidence="5 6" key="1">
    <citation type="submission" date="2018-03" db="EMBL/GenBank/DDBJ databases">
        <authorList>
            <person name="Keele B.F."/>
        </authorList>
    </citation>
    <scope>NUCLEOTIDE SEQUENCE [LARGE SCALE GENOMIC DNA]</scope>
    <source>
        <strain evidence="5 6">CECT 8811</strain>
    </source>
</reference>
<keyword evidence="2" id="KW-0238">DNA-binding</keyword>
<organism evidence="5 6">
    <name type="scientific">Aliiroseovarius pelagivivens</name>
    <dbReference type="NCBI Taxonomy" id="1639690"/>
    <lineage>
        <taxon>Bacteria</taxon>
        <taxon>Pseudomonadati</taxon>
        <taxon>Pseudomonadota</taxon>
        <taxon>Alphaproteobacteria</taxon>
        <taxon>Rhodobacterales</taxon>
        <taxon>Paracoccaceae</taxon>
        <taxon>Aliiroseovarius</taxon>
    </lineage>
</organism>
<name>A0A2R8ALS1_9RHOB</name>
<accession>A0A2R8ALS1</accession>
<keyword evidence="6" id="KW-1185">Reference proteome</keyword>
<dbReference type="PANTHER" id="PTHR44688:SF16">
    <property type="entry name" value="DNA-BINDING TRANSCRIPTIONAL ACTIVATOR DEVR_DOSR"/>
    <property type="match status" value="1"/>
</dbReference>
<feature type="domain" description="HTH luxR-type" evidence="4">
    <location>
        <begin position="168"/>
        <end position="233"/>
    </location>
</feature>
<dbReference type="Gene3D" id="3.30.450.80">
    <property type="entry name" value="Transcription factor LuxR-like, autoinducer-binding domain"/>
    <property type="match status" value="1"/>
</dbReference>
<dbReference type="InterPro" id="IPR036693">
    <property type="entry name" value="TF_LuxR_autoind-bd_dom_sf"/>
</dbReference>
<evidence type="ECO:0000256" key="1">
    <source>
        <dbReference type="ARBA" id="ARBA00023015"/>
    </source>
</evidence>
<keyword evidence="3" id="KW-0804">Transcription</keyword>
<dbReference type="PRINTS" id="PR00038">
    <property type="entry name" value="HTHLUXR"/>
</dbReference>
<dbReference type="Pfam" id="PF00196">
    <property type="entry name" value="GerE"/>
    <property type="match status" value="1"/>
</dbReference>
<dbReference type="InterPro" id="IPR016032">
    <property type="entry name" value="Sig_transdc_resp-reg_C-effctor"/>
</dbReference>
<dbReference type="CDD" id="cd06170">
    <property type="entry name" value="LuxR_C_like"/>
    <property type="match status" value="1"/>
</dbReference>
<dbReference type="Pfam" id="PF03472">
    <property type="entry name" value="Autoind_bind"/>
    <property type="match status" value="1"/>
</dbReference>
<dbReference type="PANTHER" id="PTHR44688">
    <property type="entry name" value="DNA-BINDING TRANSCRIPTIONAL ACTIVATOR DEVR_DOSR"/>
    <property type="match status" value="1"/>
</dbReference>
<evidence type="ECO:0000259" key="4">
    <source>
        <dbReference type="PROSITE" id="PS50043"/>
    </source>
</evidence>
<dbReference type="Proteomes" id="UP000244911">
    <property type="component" value="Unassembled WGS sequence"/>
</dbReference>
<dbReference type="SUPFAM" id="SSF75516">
    <property type="entry name" value="Pheromone-binding domain of LuxR-like quorum-sensing transcription factors"/>
    <property type="match status" value="1"/>
</dbReference>
<evidence type="ECO:0000313" key="5">
    <source>
        <dbReference type="EMBL" id="SPF76951.1"/>
    </source>
</evidence>
<dbReference type="RefSeq" id="WP_108856916.1">
    <property type="nucleotide sequence ID" value="NZ_OMOI01000001.1"/>
</dbReference>
<protein>
    <submittedName>
        <fullName evidence="5">HTH-type quorum sensing-dependent transcriptional regulator VjbR</fullName>
    </submittedName>
</protein>
<proteinExistence type="predicted"/>
<dbReference type="EMBL" id="OMOI01000001">
    <property type="protein sequence ID" value="SPF76951.1"/>
    <property type="molecule type" value="Genomic_DNA"/>
</dbReference>
<evidence type="ECO:0000256" key="3">
    <source>
        <dbReference type="ARBA" id="ARBA00023163"/>
    </source>
</evidence>
<dbReference type="SMART" id="SM00421">
    <property type="entry name" value="HTH_LUXR"/>
    <property type="match status" value="1"/>
</dbReference>
<dbReference type="InterPro" id="IPR036388">
    <property type="entry name" value="WH-like_DNA-bd_sf"/>
</dbReference>
<dbReference type="GO" id="GO:0006355">
    <property type="term" value="P:regulation of DNA-templated transcription"/>
    <property type="evidence" value="ECO:0007669"/>
    <property type="project" value="InterPro"/>
</dbReference>
<dbReference type="OrthoDB" id="9803630at2"/>
<dbReference type="SUPFAM" id="SSF46894">
    <property type="entry name" value="C-terminal effector domain of the bipartite response regulators"/>
    <property type="match status" value="1"/>
</dbReference>
<sequence length="237" mass="26702">MTNRLEDLLSTLQAAATLEDLQAVLEALRDHYGVEHTVYHWVNSVGERYGAGTYSAEWVDRYLEKEYLRMDPVIFGCFQRFTPVSWKELDWSSKPAREMWQDALNHGLGNQGYTIPIRGPNGQFALFTLNASLSDEDWAHFIDENARDLMILGHEFNKKALDFEKWGDDGNGPALSPRELASMSCLARGMSRAQAAAELNISEHTLRVYIESSRHKLGAMNTTHAVARALSTGIIII</sequence>
<evidence type="ECO:0000256" key="2">
    <source>
        <dbReference type="ARBA" id="ARBA00023125"/>
    </source>
</evidence>
<evidence type="ECO:0000313" key="6">
    <source>
        <dbReference type="Proteomes" id="UP000244911"/>
    </source>
</evidence>
<dbReference type="PROSITE" id="PS50043">
    <property type="entry name" value="HTH_LUXR_2"/>
    <property type="match status" value="1"/>
</dbReference>